<dbReference type="AlphaFoldDB" id="X1RLU1"/>
<dbReference type="InterPro" id="IPR002744">
    <property type="entry name" value="MIP18-like"/>
</dbReference>
<dbReference type="SUPFAM" id="SSF117916">
    <property type="entry name" value="Fe-S cluster assembly (FSCA) domain-like"/>
    <property type="match status" value="1"/>
</dbReference>
<organism evidence="2">
    <name type="scientific">marine sediment metagenome</name>
    <dbReference type="NCBI Taxonomy" id="412755"/>
    <lineage>
        <taxon>unclassified sequences</taxon>
        <taxon>metagenomes</taxon>
        <taxon>ecological metagenomes</taxon>
    </lineage>
</organism>
<name>X1RLU1_9ZZZZ</name>
<gene>
    <name evidence="2" type="ORF">S12H4_14375</name>
</gene>
<dbReference type="Pfam" id="PF01883">
    <property type="entry name" value="FeS_assembly_P"/>
    <property type="match status" value="1"/>
</dbReference>
<feature type="domain" description="MIP18 family-like" evidence="1">
    <location>
        <begin position="5"/>
        <end position="56"/>
    </location>
</feature>
<evidence type="ECO:0000259" key="1">
    <source>
        <dbReference type="Pfam" id="PF01883"/>
    </source>
</evidence>
<evidence type="ECO:0000313" key="2">
    <source>
        <dbReference type="EMBL" id="GAI81598.1"/>
    </source>
</evidence>
<accession>X1RLU1</accession>
<sequence>MKGIDRIRKALKQVIDPETGQSVMKMNMVKQLRLEADYSHIEFEPTSPVCPLVLKLSKEILLDIR</sequence>
<comment type="caution">
    <text evidence="2">The sequence shown here is derived from an EMBL/GenBank/DDBJ whole genome shotgun (WGS) entry which is preliminary data.</text>
</comment>
<dbReference type="EMBL" id="BARW01006851">
    <property type="protein sequence ID" value="GAI81598.1"/>
    <property type="molecule type" value="Genomic_DNA"/>
</dbReference>
<dbReference type="InterPro" id="IPR034904">
    <property type="entry name" value="FSCA_dom_sf"/>
</dbReference>
<proteinExistence type="predicted"/>
<protein>
    <recommendedName>
        <fullName evidence="1">MIP18 family-like domain-containing protein</fullName>
    </recommendedName>
</protein>
<dbReference type="Gene3D" id="3.30.300.130">
    <property type="entry name" value="Fe-S cluster assembly (FSCA)"/>
    <property type="match status" value="1"/>
</dbReference>
<reference evidence="2" key="1">
    <citation type="journal article" date="2014" name="Front. Microbiol.">
        <title>High frequency of phylogenetically diverse reductive dehalogenase-homologous genes in deep subseafloor sedimentary metagenomes.</title>
        <authorList>
            <person name="Kawai M."/>
            <person name="Futagami T."/>
            <person name="Toyoda A."/>
            <person name="Takaki Y."/>
            <person name="Nishi S."/>
            <person name="Hori S."/>
            <person name="Arai W."/>
            <person name="Tsubouchi T."/>
            <person name="Morono Y."/>
            <person name="Uchiyama I."/>
            <person name="Ito T."/>
            <person name="Fujiyama A."/>
            <person name="Inagaki F."/>
            <person name="Takami H."/>
        </authorList>
    </citation>
    <scope>NUCLEOTIDE SEQUENCE</scope>
    <source>
        <strain evidence="2">Expedition CK06-06</strain>
    </source>
</reference>